<gene>
    <name evidence="1" type="ORF">BDZ94DRAFT_1263454</name>
</gene>
<dbReference type="EMBL" id="MU150283">
    <property type="protein sequence ID" value="KAF9461485.1"/>
    <property type="molecule type" value="Genomic_DNA"/>
</dbReference>
<protein>
    <submittedName>
        <fullName evidence="1">Uncharacterized protein</fullName>
    </submittedName>
</protein>
<proteinExistence type="predicted"/>
<evidence type="ECO:0000313" key="1">
    <source>
        <dbReference type="EMBL" id="KAF9461485.1"/>
    </source>
</evidence>
<sequence length="74" mass="8371">MAQCKDLQIWLLFQIVCLDTSSPLRGADTFLAYIQYFDLVPQINQKVSGLLSRKDPDPDPASGMFILKCAHRNN</sequence>
<accession>A0A9P6CGQ3</accession>
<comment type="caution">
    <text evidence="1">The sequence shown here is derived from an EMBL/GenBank/DDBJ whole genome shotgun (WGS) entry which is preliminary data.</text>
</comment>
<organism evidence="1 2">
    <name type="scientific">Collybia nuda</name>
    <dbReference type="NCBI Taxonomy" id="64659"/>
    <lineage>
        <taxon>Eukaryota</taxon>
        <taxon>Fungi</taxon>
        <taxon>Dikarya</taxon>
        <taxon>Basidiomycota</taxon>
        <taxon>Agaricomycotina</taxon>
        <taxon>Agaricomycetes</taxon>
        <taxon>Agaricomycetidae</taxon>
        <taxon>Agaricales</taxon>
        <taxon>Tricholomatineae</taxon>
        <taxon>Clitocybaceae</taxon>
        <taxon>Collybia</taxon>
    </lineage>
</organism>
<dbReference type="Proteomes" id="UP000807353">
    <property type="component" value="Unassembled WGS sequence"/>
</dbReference>
<name>A0A9P6CGQ3_9AGAR</name>
<dbReference type="AlphaFoldDB" id="A0A9P6CGQ3"/>
<keyword evidence="2" id="KW-1185">Reference proteome</keyword>
<dbReference type="OrthoDB" id="3232986at2759"/>
<evidence type="ECO:0000313" key="2">
    <source>
        <dbReference type="Proteomes" id="UP000807353"/>
    </source>
</evidence>
<reference evidence="1" key="1">
    <citation type="submission" date="2020-11" db="EMBL/GenBank/DDBJ databases">
        <authorList>
            <consortium name="DOE Joint Genome Institute"/>
            <person name="Ahrendt S."/>
            <person name="Riley R."/>
            <person name="Andreopoulos W."/>
            <person name="Labutti K."/>
            <person name="Pangilinan J."/>
            <person name="Ruiz-Duenas F.J."/>
            <person name="Barrasa J.M."/>
            <person name="Sanchez-Garcia M."/>
            <person name="Camarero S."/>
            <person name="Miyauchi S."/>
            <person name="Serrano A."/>
            <person name="Linde D."/>
            <person name="Babiker R."/>
            <person name="Drula E."/>
            <person name="Ayuso-Fernandez I."/>
            <person name="Pacheco R."/>
            <person name="Padilla G."/>
            <person name="Ferreira P."/>
            <person name="Barriuso J."/>
            <person name="Kellner H."/>
            <person name="Castanera R."/>
            <person name="Alfaro M."/>
            <person name="Ramirez L."/>
            <person name="Pisabarro A.G."/>
            <person name="Kuo A."/>
            <person name="Tritt A."/>
            <person name="Lipzen A."/>
            <person name="He G."/>
            <person name="Yan M."/>
            <person name="Ng V."/>
            <person name="Cullen D."/>
            <person name="Martin F."/>
            <person name="Rosso M.-N."/>
            <person name="Henrissat B."/>
            <person name="Hibbett D."/>
            <person name="Martinez A.T."/>
            <person name="Grigoriev I.V."/>
        </authorList>
    </citation>
    <scope>NUCLEOTIDE SEQUENCE</scope>
    <source>
        <strain evidence="1">CBS 247.69</strain>
    </source>
</reference>